<feature type="region of interest" description="Disordered" evidence="2">
    <location>
        <begin position="199"/>
        <end position="235"/>
    </location>
</feature>
<gene>
    <name evidence="3" type="primary">divIVA</name>
    <name evidence="3" type="ordered locus">DGo_CA1557</name>
</gene>
<evidence type="ECO:0000313" key="3">
    <source>
        <dbReference type="EMBL" id="AFD25484.1"/>
    </source>
</evidence>
<sequence length="235" mass="26816">MKYSPLDIAHQTFRGRLLGYDKAAVHTFLNEAGSQLEDLLREAQHQQETVARLEQELTEKRAAEDELRRAIVSAERIAHEMRDNAVRESELLVTQAQAQAGELRREQEVRAAQFEAEHQERVTALEIAFRERFAALEREENERARQREREHAERTAHLEAQYSARALELATRNTAARQEYAQFISGYRALVGSFADLSRRHRLPDETPPLDLDLSSPAGEESAPPPEGPREQAQA</sequence>
<evidence type="ECO:0000256" key="2">
    <source>
        <dbReference type="SAM" id="MobiDB-lite"/>
    </source>
</evidence>
<dbReference type="OrthoDB" id="9815492at2"/>
<feature type="compositionally biased region" description="Low complexity" evidence="2">
    <location>
        <begin position="209"/>
        <end position="222"/>
    </location>
</feature>
<keyword evidence="4" id="KW-1185">Reference proteome</keyword>
<dbReference type="Proteomes" id="UP000007575">
    <property type="component" value="Chromosome"/>
</dbReference>
<dbReference type="AlphaFoldDB" id="H8GUW7"/>
<proteinExistence type="predicted"/>
<dbReference type="PATRIC" id="fig|745776.4.peg.1599"/>
<name>H8GUW7_DEIGI</name>
<dbReference type="STRING" id="745776.DGo_CA1557"/>
<feature type="coiled-coil region" evidence="1">
    <location>
        <begin position="29"/>
        <end position="106"/>
    </location>
</feature>
<evidence type="ECO:0000256" key="1">
    <source>
        <dbReference type="SAM" id="Coils"/>
    </source>
</evidence>
<reference evidence="3 4" key="1">
    <citation type="journal article" date="2012" name="PLoS ONE">
        <title>Genome sequence and transcriptome analysis of the radioresistant bacterium Deinococcus gobiensis: insights into the extreme environmental adaptations.</title>
        <authorList>
            <person name="Yuan M."/>
            <person name="Chen M."/>
            <person name="Zhang W."/>
            <person name="Lu W."/>
            <person name="Wang J."/>
            <person name="Yang M."/>
            <person name="Zhao P."/>
            <person name="Tang R."/>
            <person name="Li X."/>
            <person name="Hao Y."/>
            <person name="Zhou Z."/>
            <person name="Zhan Y."/>
            <person name="Yu H."/>
            <person name="Teng C."/>
            <person name="Yan Y."/>
            <person name="Ping S."/>
            <person name="Wang Y."/>
            <person name="Lin M."/>
        </authorList>
    </citation>
    <scope>NUCLEOTIDE SEQUENCE [LARGE SCALE GENOMIC DNA]</scope>
    <source>
        <strain evidence="3 4">I-0</strain>
    </source>
</reference>
<keyword evidence="1" id="KW-0175">Coiled coil</keyword>
<dbReference type="RefSeq" id="WP_014684967.1">
    <property type="nucleotide sequence ID" value="NC_017790.1"/>
</dbReference>
<dbReference type="Gene3D" id="6.10.250.660">
    <property type="match status" value="1"/>
</dbReference>
<dbReference type="HOGENOM" id="CLU_095251_0_0_0"/>
<organism evidence="3 4">
    <name type="scientific">Deinococcus gobiensis (strain DSM 21396 / JCM 16679 / CGMCC 1.7299 / I-0)</name>
    <dbReference type="NCBI Taxonomy" id="745776"/>
    <lineage>
        <taxon>Bacteria</taxon>
        <taxon>Thermotogati</taxon>
        <taxon>Deinococcota</taxon>
        <taxon>Deinococci</taxon>
        <taxon>Deinococcales</taxon>
        <taxon>Deinococcaceae</taxon>
        <taxon>Deinococcus</taxon>
    </lineage>
</organism>
<dbReference type="eggNOG" id="COG3599">
    <property type="taxonomic scope" value="Bacteria"/>
</dbReference>
<dbReference type="PANTHER" id="PTHR35794:SF2">
    <property type="entry name" value="CELL DIVISION PROTEIN DIVIVA"/>
    <property type="match status" value="1"/>
</dbReference>
<dbReference type="KEGG" id="dgo:DGo_CA1557"/>
<accession>H8GUW7</accession>
<dbReference type="PANTHER" id="PTHR35794">
    <property type="entry name" value="CELL DIVISION PROTEIN DIVIVA"/>
    <property type="match status" value="1"/>
</dbReference>
<evidence type="ECO:0000313" key="4">
    <source>
        <dbReference type="Proteomes" id="UP000007575"/>
    </source>
</evidence>
<protein>
    <submittedName>
        <fullName evidence="3">Minicell-associated protein DivIVA</fullName>
    </submittedName>
</protein>
<dbReference type="Pfam" id="PF05103">
    <property type="entry name" value="DivIVA"/>
    <property type="match status" value="1"/>
</dbReference>
<dbReference type="InterPro" id="IPR007793">
    <property type="entry name" value="DivIVA_fam"/>
</dbReference>
<dbReference type="EMBL" id="CP002191">
    <property type="protein sequence ID" value="AFD25484.1"/>
    <property type="molecule type" value="Genomic_DNA"/>
</dbReference>